<keyword evidence="8" id="KW-1185">Reference proteome</keyword>
<feature type="compositionally biased region" description="Low complexity" evidence="6">
    <location>
        <begin position="258"/>
        <end position="272"/>
    </location>
</feature>
<accession>A0ABR3QDI5</accession>
<comment type="subcellular location">
    <subcellularLocation>
        <location evidence="1">Membrane</location>
    </subcellularLocation>
</comment>
<dbReference type="EMBL" id="JBBXJM010000001">
    <property type="protein sequence ID" value="KAL1412768.1"/>
    <property type="molecule type" value="Genomic_DNA"/>
</dbReference>
<reference evidence="7 8" key="1">
    <citation type="submission" date="2023-08" db="EMBL/GenBank/DDBJ databases">
        <title>Annotated Genome Sequence of Vanrija albida AlHP1.</title>
        <authorList>
            <person name="Herzog R."/>
        </authorList>
    </citation>
    <scope>NUCLEOTIDE SEQUENCE [LARGE SCALE GENOMIC DNA]</scope>
    <source>
        <strain evidence="7 8">AlHP1</strain>
    </source>
</reference>
<keyword evidence="4" id="KW-1133">Transmembrane helix</keyword>
<evidence type="ECO:0000313" key="7">
    <source>
        <dbReference type="EMBL" id="KAL1412768.1"/>
    </source>
</evidence>
<dbReference type="Pfam" id="PF01679">
    <property type="entry name" value="Pmp3"/>
    <property type="match status" value="1"/>
</dbReference>
<feature type="compositionally biased region" description="Basic residues" evidence="6">
    <location>
        <begin position="227"/>
        <end position="236"/>
    </location>
</feature>
<dbReference type="InterPro" id="IPR000612">
    <property type="entry name" value="PMP3"/>
</dbReference>
<feature type="compositionally biased region" description="Low complexity" evidence="6">
    <location>
        <begin position="237"/>
        <end position="248"/>
    </location>
</feature>
<comment type="caution">
    <text evidence="7">The sequence shown here is derived from an EMBL/GenBank/DDBJ whole genome shotgun (WGS) entry which is preliminary data.</text>
</comment>
<keyword evidence="5" id="KW-0472">Membrane</keyword>
<sequence>MSYNHYLPKGKVSLKPKKHHGFQVVLFFLGWLLPPLAVAARFGIGKDILTLCGYIPGHGHNFYIQNIRNNTNRARTPKWAIRYGLVDPSNQTRRAQKSAWSKRYDERLPESTLVGQELADGEEGPNWDAARTKQNQRRQTEGLWDREDEQYYNEEDEAPNQRNWHYPANFEGAVGDGRSKRRQQVESGDRWERTRSATDDSYGSYPPGGSAATDDDVPEWGRDYGRRKNSTGRSKKPSNSSYDDNSSIDSRDQRDQRQPQQQQQKKSNNPDDVFNHEF</sequence>
<dbReference type="RefSeq" id="XP_069212712.1">
    <property type="nucleotide sequence ID" value="XM_069349168.1"/>
</dbReference>
<gene>
    <name evidence="7" type="ORF">Q8F55_000515</name>
</gene>
<dbReference type="GeneID" id="95981558"/>
<evidence type="ECO:0000256" key="2">
    <source>
        <dbReference type="ARBA" id="ARBA00009530"/>
    </source>
</evidence>
<protein>
    <submittedName>
        <fullName evidence="7">Uncharacterized protein</fullName>
    </submittedName>
</protein>
<evidence type="ECO:0000256" key="5">
    <source>
        <dbReference type="ARBA" id="ARBA00023136"/>
    </source>
</evidence>
<evidence type="ECO:0000256" key="6">
    <source>
        <dbReference type="SAM" id="MobiDB-lite"/>
    </source>
</evidence>
<keyword evidence="3" id="KW-0812">Transmembrane</keyword>
<evidence type="ECO:0000256" key="4">
    <source>
        <dbReference type="ARBA" id="ARBA00022989"/>
    </source>
</evidence>
<feature type="compositionally biased region" description="Acidic residues" evidence="6">
    <location>
        <begin position="146"/>
        <end position="158"/>
    </location>
</feature>
<organism evidence="7 8">
    <name type="scientific">Vanrija albida</name>
    <dbReference type="NCBI Taxonomy" id="181172"/>
    <lineage>
        <taxon>Eukaryota</taxon>
        <taxon>Fungi</taxon>
        <taxon>Dikarya</taxon>
        <taxon>Basidiomycota</taxon>
        <taxon>Agaricomycotina</taxon>
        <taxon>Tremellomycetes</taxon>
        <taxon>Trichosporonales</taxon>
        <taxon>Trichosporonaceae</taxon>
        <taxon>Vanrija</taxon>
    </lineage>
</organism>
<proteinExistence type="inferred from homology"/>
<feature type="region of interest" description="Disordered" evidence="6">
    <location>
        <begin position="115"/>
        <end position="278"/>
    </location>
</feature>
<name>A0ABR3QDI5_9TREE</name>
<evidence type="ECO:0000313" key="8">
    <source>
        <dbReference type="Proteomes" id="UP001565368"/>
    </source>
</evidence>
<evidence type="ECO:0000256" key="3">
    <source>
        <dbReference type="ARBA" id="ARBA00022692"/>
    </source>
</evidence>
<evidence type="ECO:0000256" key="1">
    <source>
        <dbReference type="ARBA" id="ARBA00004370"/>
    </source>
</evidence>
<dbReference type="Proteomes" id="UP001565368">
    <property type="component" value="Unassembled WGS sequence"/>
</dbReference>
<feature type="compositionally biased region" description="Basic and acidic residues" evidence="6">
    <location>
        <begin position="183"/>
        <end position="198"/>
    </location>
</feature>
<comment type="similarity">
    <text evidence="2">Belongs to the UPF0057 (PMP3) family.</text>
</comment>